<dbReference type="KEGG" id="smen:SAMEA4412692_1082"/>
<proteinExistence type="predicted"/>
<evidence type="ECO:0000313" key="3">
    <source>
        <dbReference type="EMBL" id="SNU88483.1"/>
    </source>
</evidence>
<dbReference type="STRING" id="1123308.GCA_000380085_01379"/>
<evidence type="ECO:0000259" key="1">
    <source>
        <dbReference type="Pfam" id="PF07508"/>
    </source>
</evidence>
<feature type="domain" description="Recombinase zinc beta ribbon" evidence="2">
    <location>
        <begin position="81"/>
        <end position="141"/>
    </location>
</feature>
<dbReference type="InterPro" id="IPR011109">
    <property type="entry name" value="DNA_bind_recombinase_dom"/>
</dbReference>
<dbReference type="Gene3D" id="3.90.1750.20">
    <property type="entry name" value="Putative Large Serine Recombinase, Chain B, Domain 2"/>
    <property type="match status" value="1"/>
</dbReference>
<name>A0A239SV48_9STRE</name>
<accession>A0A239SV48</accession>
<keyword evidence="4" id="KW-1185">Reference proteome</keyword>
<dbReference type="AlphaFoldDB" id="A0A239SV48"/>
<dbReference type="Pfam" id="PF07508">
    <property type="entry name" value="Recombinase"/>
    <property type="match status" value="1"/>
</dbReference>
<feature type="domain" description="Recombinase" evidence="1">
    <location>
        <begin position="1"/>
        <end position="61"/>
    </location>
</feature>
<dbReference type="InterPro" id="IPR025827">
    <property type="entry name" value="Zn_ribbon_recom_dom"/>
</dbReference>
<evidence type="ECO:0000313" key="4">
    <source>
        <dbReference type="Proteomes" id="UP000215185"/>
    </source>
</evidence>
<dbReference type="Proteomes" id="UP000215185">
    <property type="component" value="Chromosome 1"/>
</dbReference>
<protein>
    <submittedName>
        <fullName evidence="3">Putative DNA recombinase</fullName>
    </submittedName>
</protein>
<reference evidence="3 4" key="1">
    <citation type="submission" date="2017-06" db="EMBL/GenBank/DDBJ databases">
        <authorList>
            <consortium name="Pathogen Informatics"/>
        </authorList>
    </citation>
    <scope>NUCLEOTIDE SEQUENCE [LARGE SCALE GENOMIC DNA]</scope>
    <source>
        <strain evidence="3 4">NCTC13788</strain>
    </source>
</reference>
<sequence>MLQNEKYKGDALLQKTYTVDFLTKKRSENEGQVNQYYVANNHEAIIDADMWETVQLEIARRKEFRVRHKLKSYMMQNKDNPFATKVFCAECSSAFGRKNWMTSRRKRKIWQCNNRYKIKGQIGCHNHHIDEETLELAVVKATETLSDHVDLLHGKWEEILSEGRLLDKHYGIILGELLKREVWEFDAGEMCQVLDHISVSENGQLIVVFLEGTEIEL</sequence>
<dbReference type="GO" id="GO:0003677">
    <property type="term" value="F:DNA binding"/>
    <property type="evidence" value="ECO:0007669"/>
    <property type="project" value="InterPro"/>
</dbReference>
<dbReference type="eggNOG" id="COG1961">
    <property type="taxonomic scope" value="Bacteria"/>
</dbReference>
<dbReference type="GO" id="GO:0000150">
    <property type="term" value="F:DNA strand exchange activity"/>
    <property type="evidence" value="ECO:0007669"/>
    <property type="project" value="InterPro"/>
</dbReference>
<dbReference type="Pfam" id="PF13408">
    <property type="entry name" value="Zn_ribbon_recom"/>
    <property type="match status" value="1"/>
</dbReference>
<organism evidence="3 4">
    <name type="scientific">Streptococcus merionis</name>
    <dbReference type="NCBI Taxonomy" id="400065"/>
    <lineage>
        <taxon>Bacteria</taxon>
        <taxon>Bacillati</taxon>
        <taxon>Bacillota</taxon>
        <taxon>Bacilli</taxon>
        <taxon>Lactobacillales</taxon>
        <taxon>Streptococcaceae</taxon>
        <taxon>Streptococcus</taxon>
    </lineage>
</organism>
<dbReference type="InterPro" id="IPR038109">
    <property type="entry name" value="DNA_bind_recomb_sf"/>
</dbReference>
<dbReference type="EMBL" id="LT906439">
    <property type="protein sequence ID" value="SNU88483.1"/>
    <property type="molecule type" value="Genomic_DNA"/>
</dbReference>
<evidence type="ECO:0000259" key="2">
    <source>
        <dbReference type="Pfam" id="PF13408"/>
    </source>
</evidence>
<gene>
    <name evidence="3" type="ORF">SAMEA4412692_01082</name>
</gene>